<dbReference type="EMBL" id="RDCJ01000045">
    <property type="protein sequence ID" value="RMW50015.1"/>
    <property type="molecule type" value="Genomic_DNA"/>
</dbReference>
<proteinExistence type="predicted"/>
<reference evidence="1 2" key="1">
    <citation type="submission" date="2018-10" db="EMBL/GenBank/DDBJ databases">
        <title>Genome sequences of five Lactobacillus pentosus strains isolated from brines of traditionally fermented spanish-style green table olives and differences between them.</title>
        <authorList>
            <person name="Jimenez Diaz R."/>
        </authorList>
    </citation>
    <scope>NUCLEOTIDE SEQUENCE [LARGE SCALE GENOMIC DNA]</scope>
    <source>
        <strain evidence="1 2">IG10</strain>
    </source>
</reference>
<sequence>TLIDCETFLKIIPCSHGPHLTREKTATALKPSCVIYYTGELSIDQAQ</sequence>
<name>A0ABD7IRM9_LACPE</name>
<dbReference type="AlphaFoldDB" id="A0ABD7IRM9"/>
<organism evidence="1 2">
    <name type="scientific">Lactiplantibacillus pentosus</name>
    <name type="common">Lactobacillus pentosus</name>
    <dbReference type="NCBI Taxonomy" id="1589"/>
    <lineage>
        <taxon>Bacteria</taxon>
        <taxon>Bacillati</taxon>
        <taxon>Bacillota</taxon>
        <taxon>Bacilli</taxon>
        <taxon>Lactobacillales</taxon>
        <taxon>Lactobacillaceae</taxon>
        <taxon>Lactiplantibacillus</taxon>
    </lineage>
</organism>
<gene>
    <name evidence="1" type="ORF">D6U18_04660</name>
</gene>
<feature type="non-terminal residue" evidence="1">
    <location>
        <position position="1"/>
    </location>
</feature>
<dbReference type="Proteomes" id="UP000276249">
    <property type="component" value="Unassembled WGS sequence"/>
</dbReference>
<comment type="caution">
    <text evidence="1">The sequence shown here is derived from an EMBL/GenBank/DDBJ whole genome shotgun (WGS) entry which is preliminary data.</text>
</comment>
<evidence type="ECO:0000313" key="1">
    <source>
        <dbReference type="EMBL" id="RMW50015.1"/>
    </source>
</evidence>
<accession>A0ABD7IRM9</accession>
<evidence type="ECO:0000313" key="2">
    <source>
        <dbReference type="Proteomes" id="UP000276249"/>
    </source>
</evidence>
<protein>
    <submittedName>
        <fullName evidence="1">Uncharacterized protein</fullName>
    </submittedName>
</protein>